<dbReference type="AlphaFoldDB" id="A0A150PK24"/>
<proteinExistence type="predicted"/>
<sequence>MSKNQYGCILITSIMGIGLSLLPGCQDGLGSTQAGVHIAGSAGSAAESQFEDGPLETSSYALGLAAHAEGSGDELDASRPDLEVGSTSHAASDGCWDWCTAGCDRDFSSCAYNCIILWGHYDDMGLLGQCIQACYPGFDNCTENCFFMCE</sequence>
<reference evidence="1 2" key="1">
    <citation type="submission" date="2014-02" db="EMBL/GenBank/DDBJ databases">
        <title>The small core and large imbalanced accessory genome model reveals a collaborative survival strategy of Sorangium cellulosum strains in nature.</title>
        <authorList>
            <person name="Han K."/>
            <person name="Peng R."/>
            <person name="Blom J."/>
            <person name="Li Y.-Z."/>
        </authorList>
    </citation>
    <scope>NUCLEOTIDE SEQUENCE [LARGE SCALE GENOMIC DNA]</scope>
    <source>
        <strain evidence="1 2">So0157-18</strain>
    </source>
</reference>
<name>A0A150PK24_SORCE</name>
<comment type="caution">
    <text evidence="1">The sequence shown here is derived from an EMBL/GenBank/DDBJ whole genome shotgun (WGS) entry which is preliminary data.</text>
</comment>
<protein>
    <submittedName>
        <fullName evidence="1">Uncharacterized protein</fullName>
    </submittedName>
</protein>
<dbReference type="EMBL" id="JELX01002249">
    <property type="protein sequence ID" value="KYF56057.1"/>
    <property type="molecule type" value="Genomic_DNA"/>
</dbReference>
<gene>
    <name evidence="1" type="ORF">BE04_04325</name>
</gene>
<evidence type="ECO:0000313" key="2">
    <source>
        <dbReference type="Proteomes" id="UP000075604"/>
    </source>
</evidence>
<evidence type="ECO:0000313" key="1">
    <source>
        <dbReference type="EMBL" id="KYF56057.1"/>
    </source>
</evidence>
<organism evidence="1 2">
    <name type="scientific">Sorangium cellulosum</name>
    <name type="common">Polyangium cellulosum</name>
    <dbReference type="NCBI Taxonomy" id="56"/>
    <lineage>
        <taxon>Bacteria</taxon>
        <taxon>Pseudomonadati</taxon>
        <taxon>Myxococcota</taxon>
        <taxon>Polyangia</taxon>
        <taxon>Polyangiales</taxon>
        <taxon>Polyangiaceae</taxon>
        <taxon>Sorangium</taxon>
    </lineage>
</organism>
<dbReference type="Proteomes" id="UP000075604">
    <property type="component" value="Unassembled WGS sequence"/>
</dbReference>
<accession>A0A150PK24</accession>